<dbReference type="CDD" id="cd00067">
    <property type="entry name" value="GAL4"/>
    <property type="match status" value="1"/>
</dbReference>
<reference evidence="4" key="1">
    <citation type="journal article" date="2020" name="Stud. Mycol.">
        <title>101 Dothideomycetes genomes: a test case for predicting lifestyles and emergence of pathogens.</title>
        <authorList>
            <person name="Haridas S."/>
            <person name="Albert R."/>
            <person name="Binder M."/>
            <person name="Bloem J."/>
            <person name="Labutti K."/>
            <person name="Salamov A."/>
            <person name="Andreopoulos B."/>
            <person name="Baker S."/>
            <person name="Barry K."/>
            <person name="Bills G."/>
            <person name="Bluhm B."/>
            <person name="Cannon C."/>
            <person name="Castanera R."/>
            <person name="Culley D."/>
            <person name="Daum C."/>
            <person name="Ezra D."/>
            <person name="Gonzalez J."/>
            <person name="Henrissat B."/>
            <person name="Kuo A."/>
            <person name="Liang C."/>
            <person name="Lipzen A."/>
            <person name="Lutzoni F."/>
            <person name="Magnuson J."/>
            <person name="Mondo S."/>
            <person name="Nolan M."/>
            <person name="Ohm R."/>
            <person name="Pangilinan J."/>
            <person name="Park H.-J."/>
            <person name="Ramirez L."/>
            <person name="Alfaro M."/>
            <person name="Sun H."/>
            <person name="Tritt A."/>
            <person name="Yoshinaga Y."/>
            <person name="Zwiers L.-H."/>
            <person name="Turgeon B."/>
            <person name="Goodwin S."/>
            <person name="Spatafora J."/>
            <person name="Crous P."/>
            <person name="Grigoriev I."/>
        </authorList>
    </citation>
    <scope>NUCLEOTIDE SEQUENCE</scope>
    <source>
        <strain evidence="4">CBS 122367</strain>
    </source>
</reference>
<feature type="domain" description="Zn(2)-C6 fungal-type" evidence="3">
    <location>
        <begin position="55"/>
        <end position="85"/>
    </location>
</feature>
<dbReference type="PROSITE" id="PS00463">
    <property type="entry name" value="ZN2_CY6_FUNGAL_1"/>
    <property type="match status" value="1"/>
</dbReference>
<evidence type="ECO:0000313" key="5">
    <source>
        <dbReference type="Proteomes" id="UP000799291"/>
    </source>
</evidence>
<proteinExistence type="predicted"/>
<accession>A0A6G1IDH6</accession>
<dbReference type="PROSITE" id="PS50048">
    <property type="entry name" value="ZN2_CY6_FUNGAL_2"/>
    <property type="match status" value="1"/>
</dbReference>
<feature type="compositionally biased region" description="Polar residues" evidence="2">
    <location>
        <begin position="1"/>
        <end position="19"/>
    </location>
</feature>
<keyword evidence="5" id="KW-1185">Reference proteome</keyword>
<dbReference type="Pfam" id="PF11951">
    <property type="entry name" value="Fungal_trans_2"/>
    <property type="match status" value="1"/>
</dbReference>
<dbReference type="SMART" id="SM00066">
    <property type="entry name" value="GAL4"/>
    <property type="match status" value="1"/>
</dbReference>
<feature type="region of interest" description="Disordered" evidence="2">
    <location>
        <begin position="1"/>
        <end position="47"/>
    </location>
</feature>
<dbReference type="Proteomes" id="UP000799291">
    <property type="component" value="Unassembled WGS sequence"/>
</dbReference>
<protein>
    <recommendedName>
        <fullName evidence="3">Zn(2)-C6 fungal-type domain-containing protein</fullName>
    </recommendedName>
</protein>
<keyword evidence="1" id="KW-0539">Nucleus</keyword>
<dbReference type="InterPro" id="IPR036864">
    <property type="entry name" value="Zn2-C6_fun-type_DNA-bd_sf"/>
</dbReference>
<dbReference type="SUPFAM" id="SSF57701">
    <property type="entry name" value="Zn2/Cys6 DNA-binding domain"/>
    <property type="match status" value="1"/>
</dbReference>
<gene>
    <name evidence="4" type="ORF">K458DRAFT_380032</name>
</gene>
<dbReference type="Pfam" id="PF00172">
    <property type="entry name" value="Zn_clus"/>
    <property type="match status" value="1"/>
</dbReference>
<dbReference type="Gene3D" id="4.10.240.10">
    <property type="entry name" value="Zn(2)-C6 fungal-type DNA-binding domain"/>
    <property type="match status" value="1"/>
</dbReference>
<dbReference type="GO" id="GO:0008270">
    <property type="term" value="F:zinc ion binding"/>
    <property type="evidence" value="ECO:0007669"/>
    <property type="project" value="InterPro"/>
</dbReference>
<name>A0A6G1IDH6_9PLEO</name>
<dbReference type="OrthoDB" id="416217at2759"/>
<evidence type="ECO:0000256" key="1">
    <source>
        <dbReference type="ARBA" id="ARBA00023242"/>
    </source>
</evidence>
<dbReference type="InterPro" id="IPR053157">
    <property type="entry name" value="Sterol_Uptake_Regulator"/>
</dbReference>
<dbReference type="GO" id="GO:0001228">
    <property type="term" value="F:DNA-binding transcription activator activity, RNA polymerase II-specific"/>
    <property type="evidence" value="ECO:0007669"/>
    <property type="project" value="TreeGrafter"/>
</dbReference>
<dbReference type="PANTHER" id="PTHR47784">
    <property type="entry name" value="STEROL UPTAKE CONTROL PROTEIN 2"/>
    <property type="match status" value="1"/>
</dbReference>
<sequence>MSDGPATTPNETVDGSGNNAIDDEPTRHAARWGSVERSAEERSIKRRAHRKSRYGCKNCKTRRIKCDERKPECTNCRNRQVRCDYLPTALSQTASRTLSCESTASPSDAAPAPNALNVADAELMYYWTTSTCHTLSAQSAGATFWRTSVTEVGLAHAYVLHLLLAITALHLAHCRPTRRDEYVAHADKHYTAALPSVTSELSHINQGNCDAVLLSVQIICFITWARGPKPGEFLAFGVNGRSEWLIMFRGVRTTRESLDQGSFTRSLAPNLRAKTAPLRELKPPPDYKEPLVELLSYIKSNSVPSQLESNLCSHEVLLECYQNRHNGIDGEYHVVFAWLYKMQEGFLEALQRHDAVPLVLYAHFAVLMNDMETFWYMRGWTAHVLGGIWGILRDEDRVWIRWPMAVVGFIPP</sequence>
<evidence type="ECO:0000256" key="2">
    <source>
        <dbReference type="SAM" id="MobiDB-lite"/>
    </source>
</evidence>
<dbReference type="InterPro" id="IPR001138">
    <property type="entry name" value="Zn2Cys6_DnaBD"/>
</dbReference>
<evidence type="ECO:0000259" key="3">
    <source>
        <dbReference type="PROSITE" id="PS50048"/>
    </source>
</evidence>
<dbReference type="AlphaFoldDB" id="A0A6G1IDH6"/>
<dbReference type="EMBL" id="MU005636">
    <property type="protein sequence ID" value="KAF2676287.1"/>
    <property type="molecule type" value="Genomic_DNA"/>
</dbReference>
<evidence type="ECO:0000313" key="4">
    <source>
        <dbReference type="EMBL" id="KAF2676287.1"/>
    </source>
</evidence>
<dbReference type="InterPro" id="IPR021858">
    <property type="entry name" value="Fun_TF"/>
</dbReference>
<organism evidence="4 5">
    <name type="scientific">Lentithecium fluviatile CBS 122367</name>
    <dbReference type="NCBI Taxonomy" id="1168545"/>
    <lineage>
        <taxon>Eukaryota</taxon>
        <taxon>Fungi</taxon>
        <taxon>Dikarya</taxon>
        <taxon>Ascomycota</taxon>
        <taxon>Pezizomycotina</taxon>
        <taxon>Dothideomycetes</taxon>
        <taxon>Pleosporomycetidae</taxon>
        <taxon>Pleosporales</taxon>
        <taxon>Massarineae</taxon>
        <taxon>Lentitheciaceae</taxon>
        <taxon>Lentithecium</taxon>
    </lineage>
</organism>
<dbReference type="PANTHER" id="PTHR47784:SF5">
    <property type="entry name" value="STEROL UPTAKE CONTROL PROTEIN 2"/>
    <property type="match status" value="1"/>
</dbReference>